<evidence type="ECO:0000313" key="1">
    <source>
        <dbReference type="EMBL" id="WWA30326.1"/>
    </source>
</evidence>
<evidence type="ECO:0000313" key="2">
    <source>
        <dbReference type="Proteomes" id="UP001341136"/>
    </source>
</evidence>
<reference evidence="1 2" key="1">
    <citation type="submission" date="2024-01" db="EMBL/GenBank/DDBJ databases">
        <title>Culturomics analysis of mouse respiratory tract.</title>
        <authorList>
            <person name="Phillips A.M."/>
            <person name="Collette N.M."/>
            <person name="Mageeney C.M."/>
            <person name="Sinha A."/>
            <person name="Hern K.E."/>
            <person name="Arkin A.P."/>
            <person name="Williams K.P."/>
            <person name="Branda S."/>
        </authorList>
    </citation>
    <scope>NUCLEOTIDE SEQUENCE [LARGE SCALE GENOMIC DNA]</scope>
    <source>
        <strain evidence="1 2">CP20</strain>
    </source>
</reference>
<dbReference type="Proteomes" id="UP001341136">
    <property type="component" value="Chromosome"/>
</dbReference>
<dbReference type="RefSeq" id="WP_338465086.1">
    <property type="nucleotide sequence ID" value="NZ_CP144921.1"/>
</dbReference>
<name>A0ABZ2CT32_9BACI</name>
<organism evidence="1 2">
    <name type="scientific">Shouchella rhizosphaerae</name>
    <dbReference type="NCBI Taxonomy" id="866786"/>
    <lineage>
        <taxon>Bacteria</taxon>
        <taxon>Bacillati</taxon>
        <taxon>Bacillota</taxon>
        <taxon>Bacilli</taxon>
        <taxon>Bacillales</taxon>
        <taxon>Bacillaceae</taxon>
        <taxon>Shouchella</taxon>
    </lineage>
</organism>
<proteinExistence type="predicted"/>
<protein>
    <recommendedName>
        <fullName evidence="3">Phage head morphogenesis domain-containing protein</fullName>
    </recommendedName>
</protein>
<evidence type="ECO:0008006" key="3">
    <source>
        <dbReference type="Google" id="ProtNLM"/>
    </source>
</evidence>
<accession>A0ABZ2CT32</accession>
<sequence length="191" mass="21378">MDAMNHAIDSSAAFATERINKAFERVVGRPAISGSMARLNRDVALYVTKRFGYDGLVLSDRVWRLAGDQRDDIAKVLRSDILQGESTSKMIADVRKVQDNETWKIKRLVITEGNTAYRVATSYNARRSSLVKALELHPGAKRSPACSDLSNEDRYGLGRGIFLPDDPDIYNPHPQCTSYLTYVLDGSDYED</sequence>
<gene>
    <name evidence="1" type="ORF">V5G21_00590</name>
</gene>
<keyword evidence="2" id="KW-1185">Reference proteome</keyword>
<dbReference type="EMBL" id="CP144921">
    <property type="protein sequence ID" value="WWA30326.1"/>
    <property type="molecule type" value="Genomic_DNA"/>
</dbReference>